<accession>A0ABU2C2V5</accession>
<feature type="transmembrane region" description="Helical" evidence="1">
    <location>
        <begin position="465"/>
        <end position="483"/>
    </location>
</feature>
<sequence length="1021" mass="107974">MNLSSWSIRNPVPAILLFIILTAAGLFSLHKLGIQNFPDLDVPTIQVSATLEGAAPAQLETEVARKIEDKLASVTGLDHITTTITDGAAVISVSFDIDKDSEVALNEVRNAVDGARADLPTEMAAPVVSKVTRGSAALLTYTVAAPHLSESDLSWFVDNDINKALLSAKGVGAVNRVGGVEREMHVTLDPALMAGLGVTASSVSSQIKAVQTDASGGRGTLGGSNQSVRTLGRLDQPEQLAGMAIPVTTAAATQTSVRLDQIATVSDTAEERFAYAALNGKPVVGFQVTRQIGSSEVSVAAAVRAAVKTFSANHPQVQITEVIETVSPTQDNYDGSMHLLYEGAILAVVVVWLFLRDWRATFVSAVALPLSIIPTFIVMYLLGYSLNLITLLSLSLVVGVLVDDAIVEVENIVRHLRMGKTPMQAALEAADEIGLAVVATTFTLVAVFLPTAFMGGIPGKFFRQFGITSSVAVLASLLVARLLTPMMAAYILKPSPAHVEQDGPLMRRYLAMVHWCQTHRRSTVLLAGLFFIASISLVPLLSTSFINASDNAQTTISLKLQPGSTLVQTRASAAQAQALIAKMPEVTQVFTVIGDTSSDASSSTVNEASLTVSLTPRGTRARSQSDVEAAIRHSLGVLPGTRVGVMGAGNGQSLDVTLASDDALALNQATAALIKDLRTLQGIGNITDSSSLQRPEIHVRPDPVRMAEQGVTTDTLASVVRVATYGDYATSLAKFNLPQRQIPIRVRFDDSTRSDLDALGQLRVAGRTGAVPLEAVADLSLGAGPSQVARLDRMRNVTLSIELGSLSTGEVDKMVKALPSIQNLPSGVQQIATGDAQRMAELFTSFGGAMLIGILCIYAVLVLLFHDFMQPATILAALPLSIGGALMALLITGSGFSMSSVIGLLMLMGIVTKNSILLVEYAVVAYHQQGMGRYEALVDACHKRAQPILMTTIAMVAGMLPIALGWGTDSSFRGPMAVVVIGGLVTSTVLSLLVIPVVFTYVDDLLLWMRKHLKRRGHIAT</sequence>
<dbReference type="Proteomes" id="UP001180487">
    <property type="component" value="Unassembled WGS sequence"/>
</dbReference>
<feature type="transmembrane region" description="Helical" evidence="1">
    <location>
        <begin position="362"/>
        <end position="382"/>
    </location>
</feature>
<dbReference type="Gene3D" id="3.30.70.1440">
    <property type="entry name" value="Multidrug efflux transporter AcrB pore domain"/>
    <property type="match status" value="1"/>
</dbReference>
<feature type="transmembrane region" description="Helical" evidence="1">
    <location>
        <begin position="842"/>
        <end position="865"/>
    </location>
</feature>
<dbReference type="SUPFAM" id="SSF82866">
    <property type="entry name" value="Multidrug efflux transporter AcrB transmembrane domain"/>
    <property type="match status" value="2"/>
</dbReference>
<dbReference type="SUPFAM" id="SSF82693">
    <property type="entry name" value="Multidrug efflux transporter AcrB pore domain, PN1, PN2, PC1 and PC2 subdomains"/>
    <property type="match status" value="3"/>
</dbReference>
<keyword evidence="1" id="KW-0812">Transmembrane</keyword>
<feature type="transmembrane region" description="Helical" evidence="1">
    <location>
        <begin position="947"/>
        <end position="966"/>
    </location>
</feature>
<organism evidence="2 3">
    <name type="scientific">Rhodoferax ferrireducens</name>
    <dbReference type="NCBI Taxonomy" id="192843"/>
    <lineage>
        <taxon>Bacteria</taxon>
        <taxon>Pseudomonadati</taxon>
        <taxon>Pseudomonadota</taxon>
        <taxon>Betaproteobacteria</taxon>
        <taxon>Burkholderiales</taxon>
        <taxon>Comamonadaceae</taxon>
        <taxon>Rhodoferax</taxon>
    </lineage>
</organism>
<dbReference type="Gene3D" id="3.30.2090.10">
    <property type="entry name" value="Multidrug efflux transporter AcrB TolC docking domain, DN and DC subdomains"/>
    <property type="match status" value="2"/>
</dbReference>
<feature type="transmembrane region" description="Helical" evidence="1">
    <location>
        <begin position="872"/>
        <end position="896"/>
    </location>
</feature>
<protein>
    <submittedName>
        <fullName evidence="2">Multidrug efflux pump subunit AcrB</fullName>
    </submittedName>
</protein>
<evidence type="ECO:0000313" key="2">
    <source>
        <dbReference type="EMBL" id="MDR7375666.1"/>
    </source>
</evidence>
<evidence type="ECO:0000256" key="1">
    <source>
        <dbReference type="SAM" id="Phobius"/>
    </source>
</evidence>
<dbReference type="Gene3D" id="1.20.1640.10">
    <property type="entry name" value="Multidrug efflux transporter AcrB transmembrane domain"/>
    <property type="match status" value="2"/>
</dbReference>
<keyword evidence="1" id="KW-1133">Transmembrane helix</keyword>
<feature type="transmembrane region" description="Helical" evidence="1">
    <location>
        <begin position="978"/>
        <end position="1002"/>
    </location>
</feature>
<keyword evidence="3" id="KW-1185">Reference proteome</keyword>
<proteinExistence type="predicted"/>
<dbReference type="PANTHER" id="PTHR32063:SF77">
    <property type="entry name" value="ACR FAMILY TRANSPORT PROTEIN"/>
    <property type="match status" value="1"/>
</dbReference>
<dbReference type="Pfam" id="PF00873">
    <property type="entry name" value="ACR_tran"/>
    <property type="match status" value="1"/>
</dbReference>
<feature type="transmembrane region" description="Helical" evidence="1">
    <location>
        <begin position="433"/>
        <end position="453"/>
    </location>
</feature>
<dbReference type="SUPFAM" id="SSF82714">
    <property type="entry name" value="Multidrug efflux transporter AcrB TolC docking domain, DN and DC subdomains"/>
    <property type="match status" value="2"/>
</dbReference>
<dbReference type="Gene3D" id="3.30.70.1430">
    <property type="entry name" value="Multidrug efflux transporter AcrB pore domain"/>
    <property type="match status" value="2"/>
</dbReference>
<dbReference type="Gene3D" id="3.30.70.1320">
    <property type="entry name" value="Multidrug efflux transporter AcrB pore domain like"/>
    <property type="match status" value="1"/>
</dbReference>
<feature type="transmembrane region" description="Helical" evidence="1">
    <location>
        <begin position="338"/>
        <end position="355"/>
    </location>
</feature>
<dbReference type="PANTHER" id="PTHR32063">
    <property type="match status" value="1"/>
</dbReference>
<dbReference type="PRINTS" id="PR00702">
    <property type="entry name" value="ACRIFLAVINRP"/>
</dbReference>
<feature type="transmembrane region" description="Helical" evidence="1">
    <location>
        <begin position="902"/>
        <end position="926"/>
    </location>
</feature>
<keyword evidence="1" id="KW-0472">Membrane</keyword>
<dbReference type="EMBL" id="JAVDXT010000001">
    <property type="protein sequence ID" value="MDR7375666.1"/>
    <property type="molecule type" value="Genomic_DNA"/>
</dbReference>
<dbReference type="RefSeq" id="WP_310370033.1">
    <property type="nucleotide sequence ID" value="NZ_JAVDXT010000001.1"/>
</dbReference>
<feature type="transmembrane region" description="Helical" evidence="1">
    <location>
        <begin position="524"/>
        <end position="546"/>
    </location>
</feature>
<dbReference type="InterPro" id="IPR001036">
    <property type="entry name" value="Acrflvin-R"/>
</dbReference>
<dbReference type="InterPro" id="IPR027463">
    <property type="entry name" value="AcrB_DN_DC_subdom"/>
</dbReference>
<feature type="transmembrane region" description="Helical" evidence="1">
    <location>
        <begin position="12"/>
        <end position="30"/>
    </location>
</feature>
<name>A0ABU2C2V5_9BURK</name>
<gene>
    <name evidence="2" type="ORF">J2X19_000324</name>
</gene>
<evidence type="ECO:0000313" key="3">
    <source>
        <dbReference type="Proteomes" id="UP001180487"/>
    </source>
</evidence>
<reference evidence="2 3" key="1">
    <citation type="submission" date="2023-07" db="EMBL/GenBank/DDBJ databases">
        <title>Sorghum-associated microbial communities from plants grown in Nebraska, USA.</title>
        <authorList>
            <person name="Schachtman D."/>
        </authorList>
    </citation>
    <scope>NUCLEOTIDE SEQUENCE [LARGE SCALE GENOMIC DNA]</scope>
    <source>
        <strain evidence="2 3">BE313</strain>
    </source>
</reference>
<comment type="caution">
    <text evidence="2">The sequence shown here is derived from an EMBL/GenBank/DDBJ whole genome shotgun (WGS) entry which is preliminary data.</text>
</comment>